<sequence length="103" mass="11021">MSSMHSRPFRDLPTGKQGIQGMHCVLHGHTWNLEGARRSLAESGISQTVASSQVNVEVNIGAISSGVATCVCKYTFARILGLRPEPESDLMGTTLIDKNNGHG</sequence>
<evidence type="ECO:0000313" key="1">
    <source>
        <dbReference type="EMBL" id="KIK98088.1"/>
    </source>
</evidence>
<dbReference type="AlphaFoldDB" id="A0A0D0DUM4"/>
<proteinExistence type="predicted"/>
<protein>
    <submittedName>
        <fullName evidence="1">Uncharacterized protein</fullName>
    </submittedName>
</protein>
<name>A0A0D0DUM4_9AGAM</name>
<reference evidence="1 2" key="1">
    <citation type="submission" date="2014-04" db="EMBL/GenBank/DDBJ databases">
        <authorList>
            <consortium name="DOE Joint Genome Institute"/>
            <person name="Kuo A."/>
            <person name="Kohler A."/>
            <person name="Jargeat P."/>
            <person name="Nagy L.G."/>
            <person name="Floudas D."/>
            <person name="Copeland A."/>
            <person name="Barry K.W."/>
            <person name="Cichocki N."/>
            <person name="Veneault-Fourrey C."/>
            <person name="LaButti K."/>
            <person name="Lindquist E.A."/>
            <person name="Lipzen A."/>
            <person name="Lundell T."/>
            <person name="Morin E."/>
            <person name="Murat C."/>
            <person name="Sun H."/>
            <person name="Tunlid A."/>
            <person name="Henrissat B."/>
            <person name="Grigoriev I.V."/>
            <person name="Hibbett D.S."/>
            <person name="Martin F."/>
            <person name="Nordberg H.P."/>
            <person name="Cantor M.N."/>
            <person name="Hua S.X."/>
        </authorList>
    </citation>
    <scope>NUCLEOTIDE SEQUENCE [LARGE SCALE GENOMIC DNA]</scope>
    <source>
        <strain evidence="1 2">Ve08.2h10</strain>
    </source>
</reference>
<gene>
    <name evidence="1" type="ORF">PAXRUDRAFT_824273</name>
</gene>
<keyword evidence="2" id="KW-1185">Reference proteome</keyword>
<organism evidence="1 2">
    <name type="scientific">Paxillus rubicundulus Ve08.2h10</name>
    <dbReference type="NCBI Taxonomy" id="930991"/>
    <lineage>
        <taxon>Eukaryota</taxon>
        <taxon>Fungi</taxon>
        <taxon>Dikarya</taxon>
        <taxon>Basidiomycota</taxon>
        <taxon>Agaricomycotina</taxon>
        <taxon>Agaricomycetes</taxon>
        <taxon>Agaricomycetidae</taxon>
        <taxon>Boletales</taxon>
        <taxon>Paxilineae</taxon>
        <taxon>Paxillaceae</taxon>
        <taxon>Paxillus</taxon>
    </lineage>
</organism>
<accession>A0A0D0DUM4</accession>
<dbReference type="HOGENOM" id="CLU_2264598_0_0_1"/>
<dbReference type="InParanoid" id="A0A0D0DUM4"/>
<dbReference type="Proteomes" id="UP000054538">
    <property type="component" value="Unassembled WGS sequence"/>
</dbReference>
<evidence type="ECO:0000313" key="2">
    <source>
        <dbReference type="Proteomes" id="UP000054538"/>
    </source>
</evidence>
<reference evidence="2" key="2">
    <citation type="submission" date="2015-01" db="EMBL/GenBank/DDBJ databases">
        <title>Evolutionary Origins and Diversification of the Mycorrhizal Mutualists.</title>
        <authorList>
            <consortium name="DOE Joint Genome Institute"/>
            <consortium name="Mycorrhizal Genomics Consortium"/>
            <person name="Kohler A."/>
            <person name="Kuo A."/>
            <person name="Nagy L.G."/>
            <person name="Floudas D."/>
            <person name="Copeland A."/>
            <person name="Barry K.W."/>
            <person name="Cichocki N."/>
            <person name="Veneault-Fourrey C."/>
            <person name="LaButti K."/>
            <person name="Lindquist E.A."/>
            <person name="Lipzen A."/>
            <person name="Lundell T."/>
            <person name="Morin E."/>
            <person name="Murat C."/>
            <person name="Riley R."/>
            <person name="Ohm R."/>
            <person name="Sun H."/>
            <person name="Tunlid A."/>
            <person name="Henrissat B."/>
            <person name="Grigoriev I.V."/>
            <person name="Hibbett D.S."/>
            <person name="Martin F."/>
        </authorList>
    </citation>
    <scope>NUCLEOTIDE SEQUENCE [LARGE SCALE GENOMIC DNA]</scope>
    <source>
        <strain evidence="2">Ve08.2h10</strain>
    </source>
</reference>
<dbReference type="EMBL" id="KN824907">
    <property type="protein sequence ID" value="KIK98088.1"/>
    <property type="molecule type" value="Genomic_DNA"/>
</dbReference>